<dbReference type="Proteomes" id="UP001315278">
    <property type="component" value="Unassembled WGS sequence"/>
</dbReference>
<proteinExistence type="predicted"/>
<reference evidence="2" key="1">
    <citation type="journal article" date="2021" name="ISME J.">
        <title>Evolutionary origin and ecological implication of a unique nif island in free-living Bradyrhizobium lineages.</title>
        <authorList>
            <person name="Tao J."/>
        </authorList>
    </citation>
    <scope>NUCLEOTIDE SEQUENCE [LARGE SCALE GENOMIC DNA]</scope>
    <source>
        <strain evidence="2">SZCCT0434</strain>
    </source>
</reference>
<sequence>MSQREAERLRRTSRGWRGCVAGEPPLSAQFGLIFVNMAETGQDQSASLLPDWRAQQCYQITIGSPLQGMPRWRSRRFPSLRFSHFKNGRQNLGAFPDVAKAQIALSARKFPA</sequence>
<comment type="caution">
    <text evidence="1">The sequence shown here is derived from an EMBL/GenBank/DDBJ whole genome shotgun (WGS) entry which is preliminary data.</text>
</comment>
<name>A0ABS5FXA3_9BRAD</name>
<dbReference type="EMBL" id="JAFCJH010000081">
    <property type="protein sequence ID" value="MBR0801422.1"/>
    <property type="molecule type" value="Genomic_DNA"/>
</dbReference>
<accession>A0ABS5FXA3</accession>
<evidence type="ECO:0000313" key="2">
    <source>
        <dbReference type="Proteomes" id="UP001315278"/>
    </source>
</evidence>
<gene>
    <name evidence="1" type="ORF">JQ615_39355</name>
</gene>
<dbReference type="RefSeq" id="WP_212495455.1">
    <property type="nucleotide sequence ID" value="NZ_JAFCJH010000081.1"/>
</dbReference>
<keyword evidence="2" id="KW-1185">Reference proteome</keyword>
<evidence type="ECO:0000313" key="1">
    <source>
        <dbReference type="EMBL" id="MBR0801422.1"/>
    </source>
</evidence>
<organism evidence="1 2">
    <name type="scientific">Bradyrhizobium jicamae</name>
    <dbReference type="NCBI Taxonomy" id="280332"/>
    <lineage>
        <taxon>Bacteria</taxon>
        <taxon>Pseudomonadati</taxon>
        <taxon>Pseudomonadota</taxon>
        <taxon>Alphaproteobacteria</taxon>
        <taxon>Hyphomicrobiales</taxon>
        <taxon>Nitrobacteraceae</taxon>
        <taxon>Bradyrhizobium</taxon>
    </lineage>
</organism>
<protein>
    <submittedName>
        <fullName evidence="1">Uncharacterized protein</fullName>
    </submittedName>
</protein>